<comment type="similarity">
    <text evidence="6">Belongs to the ThrE exporter (TC 2.A.79) family.</text>
</comment>
<keyword evidence="5 7" id="KW-0472">Membrane</keyword>
<evidence type="ECO:0000256" key="6">
    <source>
        <dbReference type="ARBA" id="ARBA00034125"/>
    </source>
</evidence>
<sequence>MTGLDTTPHNAEHARRDLEKALTPAIRAGAVMFASGGEIDKVRRAIASMLRGHNLEHIHILVAHNALMVTVVHHGEVMTQVQSIDGHAVDFNKIAAVYRLAIKAHRGRFTPDALRGKVEAIRGMGHLYPRILTATCAALACGSFAVIFGGGAAAFLVTAMAAFLGAWVRFLLSAMRFNAVLVFGVSAFVTTYAALVLSEFLPDRQYAEMAAVLFLIPGVPLIDAFEEFIRGYVTVGLTRAVMGLMLVLALSAGMVLALVLKGVW</sequence>
<dbReference type="PANTHER" id="PTHR34390:SF2">
    <property type="entry name" value="SUCCINATE TRANSPORTER SUBUNIT YJJP-RELATED"/>
    <property type="match status" value="1"/>
</dbReference>
<dbReference type="AlphaFoldDB" id="A0A0W8GA47"/>
<organism evidence="9">
    <name type="scientific">hydrocarbon metagenome</name>
    <dbReference type="NCBI Taxonomy" id="938273"/>
    <lineage>
        <taxon>unclassified sequences</taxon>
        <taxon>metagenomes</taxon>
        <taxon>ecological metagenomes</taxon>
    </lineage>
</organism>
<dbReference type="GO" id="GO:0005886">
    <property type="term" value="C:plasma membrane"/>
    <property type="evidence" value="ECO:0007669"/>
    <property type="project" value="UniProtKB-SubCell"/>
</dbReference>
<protein>
    <submittedName>
        <fullName evidence="9">Putative membrane protein</fullName>
    </submittedName>
</protein>
<feature type="transmembrane region" description="Helical" evidence="7">
    <location>
        <begin position="241"/>
        <end position="260"/>
    </location>
</feature>
<evidence type="ECO:0000256" key="7">
    <source>
        <dbReference type="SAM" id="Phobius"/>
    </source>
</evidence>
<dbReference type="PANTHER" id="PTHR34390">
    <property type="entry name" value="UPF0442 PROTEIN YJJB-RELATED"/>
    <property type="match status" value="1"/>
</dbReference>
<feature type="transmembrane region" description="Helical" evidence="7">
    <location>
        <begin position="179"/>
        <end position="197"/>
    </location>
</feature>
<name>A0A0W8GA47_9ZZZZ</name>
<comment type="subcellular location">
    <subcellularLocation>
        <location evidence="1">Cell membrane</location>
        <topology evidence="1">Multi-pass membrane protein</topology>
    </subcellularLocation>
</comment>
<evidence type="ECO:0000256" key="4">
    <source>
        <dbReference type="ARBA" id="ARBA00022989"/>
    </source>
</evidence>
<feature type="domain" description="Threonine/serine exporter-like N-terminal" evidence="8">
    <location>
        <begin position="25"/>
        <end position="260"/>
    </location>
</feature>
<reference evidence="9" key="1">
    <citation type="journal article" date="2015" name="Proc. Natl. Acad. Sci. U.S.A.">
        <title>Networks of energetic and metabolic interactions define dynamics in microbial communities.</title>
        <authorList>
            <person name="Embree M."/>
            <person name="Liu J.K."/>
            <person name="Al-Bassam M.M."/>
            <person name="Zengler K."/>
        </authorList>
    </citation>
    <scope>NUCLEOTIDE SEQUENCE</scope>
</reference>
<keyword evidence="2" id="KW-1003">Cell membrane</keyword>
<feature type="transmembrane region" description="Helical" evidence="7">
    <location>
        <begin position="127"/>
        <end position="147"/>
    </location>
</feature>
<dbReference type="InterPro" id="IPR050539">
    <property type="entry name" value="ThrE_Dicarb/AminoAcid_Exp"/>
</dbReference>
<evidence type="ECO:0000259" key="8">
    <source>
        <dbReference type="Pfam" id="PF06738"/>
    </source>
</evidence>
<evidence type="ECO:0000256" key="5">
    <source>
        <dbReference type="ARBA" id="ARBA00023136"/>
    </source>
</evidence>
<proteinExistence type="inferred from homology"/>
<dbReference type="GO" id="GO:0015744">
    <property type="term" value="P:succinate transport"/>
    <property type="evidence" value="ECO:0007669"/>
    <property type="project" value="TreeGrafter"/>
</dbReference>
<dbReference type="Pfam" id="PF06738">
    <property type="entry name" value="ThrE"/>
    <property type="match status" value="1"/>
</dbReference>
<keyword evidence="4 7" id="KW-1133">Transmembrane helix</keyword>
<keyword evidence="3 7" id="KW-0812">Transmembrane</keyword>
<evidence type="ECO:0000313" key="9">
    <source>
        <dbReference type="EMBL" id="KUG30000.1"/>
    </source>
</evidence>
<dbReference type="EMBL" id="LNQE01000010">
    <property type="protein sequence ID" value="KUG30000.1"/>
    <property type="molecule type" value="Genomic_DNA"/>
</dbReference>
<accession>A0A0W8GA47</accession>
<feature type="transmembrane region" description="Helical" evidence="7">
    <location>
        <begin position="153"/>
        <end position="172"/>
    </location>
</feature>
<comment type="caution">
    <text evidence="9">The sequence shown here is derived from an EMBL/GenBank/DDBJ whole genome shotgun (WGS) entry which is preliminary data.</text>
</comment>
<evidence type="ECO:0000256" key="1">
    <source>
        <dbReference type="ARBA" id="ARBA00004651"/>
    </source>
</evidence>
<evidence type="ECO:0000256" key="3">
    <source>
        <dbReference type="ARBA" id="ARBA00022692"/>
    </source>
</evidence>
<dbReference type="GO" id="GO:0022857">
    <property type="term" value="F:transmembrane transporter activity"/>
    <property type="evidence" value="ECO:0007669"/>
    <property type="project" value="InterPro"/>
</dbReference>
<evidence type="ECO:0000256" key="2">
    <source>
        <dbReference type="ARBA" id="ARBA00022475"/>
    </source>
</evidence>
<dbReference type="InterPro" id="IPR010619">
    <property type="entry name" value="ThrE-like_N"/>
</dbReference>
<gene>
    <name evidence="9" type="ORF">ASZ90_000066</name>
</gene>